<dbReference type="PRINTS" id="PR00756">
    <property type="entry name" value="ALADIPTASE"/>
</dbReference>
<dbReference type="InterPro" id="IPR042097">
    <property type="entry name" value="Aminopeptidase_N-like_N_sf"/>
</dbReference>
<dbReference type="SUPFAM" id="SSF63737">
    <property type="entry name" value="Leukotriene A4 hydrolase N-terminal domain"/>
    <property type="match status" value="1"/>
</dbReference>
<dbReference type="GO" id="GO:0016020">
    <property type="term" value="C:membrane"/>
    <property type="evidence" value="ECO:0007669"/>
    <property type="project" value="TreeGrafter"/>
</dbReference>
<protein>
    <recommendedName>
        <fullName evidence="5">Aminopeptidase N</fullName>
        <ecNumber evidence="4">3.4.11.2</ecNumber>
    </recommendedName>
    <alternativeName>
        <fullName evidence="12">Alanine aminopeptidase</fullName>
    </alternativeName>
    <alternativeName>
        <fullName evidence="13">Lysyl aminopeptidase</fullName>
    </alternativeName>
</protein>
<dbReference type="Proteomes" id="UP000291838">
    <property type="component" value="Unassembled WGS sequence"/>
</dbReference>
<dbReference type="OrthoDB" id="3885507at2"/>
<feature type="compositionally biased region" description="Polar residues" evidence="14">
    <location>
        <begin position="49"/>
        <end position="59"/>
    </location>
</feature>
<evidence type="ECO:0000256" key="10">
    <source>
        <dbReference type="ARBA" id="ARBA00022833"/>
    </source>
</evidence>
<evidence type="ECO:0000256" key="9">
    <source>
        <dbReference type="ARBA" id="ARBA00022801"/>
    </source>
</evidence>
<comment type="caution">
    <text evidence="17">The sequence shown here is derived from an EMBL/GenBank/DDBJ whole genome shotgun (WGS) entry which is preliminary data.</text>
</comment>
<dbReference type="GO" id="GO:0005615">
    <property type="term" value="C:extracellular space"/>
    <property type="evidence" value="ECO:0007669"/>
    <property type="project" value="TreeGrafter"/>
</dbReference>
<dbReference type="InterPro" id="IPR045357">
    <property type="entry name" value="Aminopeptidase_N-like_N"/>
</dbReference>
<dbReference type="Pfam" id="PF01433">
    <property type="entry name" value="Peptidase_M1"/>
    <property type="match status" value="1"/>
</dbReference>
<name>A0A4Q2RL66_9ACTN</name>
<evidence type="ECO:0000256" key="13">
    <source>
        <dbReference type="ARBA" id="ARBA00031533"/>
    </source>
</evidence>
<comment type="similarity">
    <text evidence="3">Belongs to the peptidase M1 family.</text>
</comment>
<comment type="cofactor">
    <cofactor evidence="2">
        <name>Zn(2+)</name>
        <dbReference type="ChEBI" id="CHEBI:29105"/>
    </cofactor>
</comment>
<dbReference type="GO" id="GO:0006508">
    <property type="term" value="P:proteolysis"/>
    <property type="evidence" value="ECO:0007669"/>
    <property type="project" value="UniProtKB-KW"/>
</dbReference>
<evidence type="ECO:0000256" key="3">
    <source>
        <dbReference type="ARBA" id="ARBA00010136"/>
    </source>
</evidence>
<keyword evidence="10" id="KW-0862">Zinc</keyword>
<keyword evidence="11" id="KW-0482">Metalloprotease</keyword>
<evidence type="ECO:0000313" key="17">
    <source>
        <dbReference type="EMBL" id="RYB89510.1"/>
    </source>
</evidence>
<evidence type="ECO:0000256" key="6">
    <source>
        <dbReference type="ARBA" id="ARBA00022438"/>
    </source>
</evidence>
<evidence type="ECO:0000256" key="7">
    <source>
        <dbReference type="ARBA" id="ARBA00022670"/>
    </source>
</evidence>
<dbReference type="InterPro" id="IPR050344">
    <property type="entry name" value="Peptidase_M1_aminopeptidases"/>
</dbReference>
<dbReference type="Gene3D" id="2.60.40.1730">
    <property type="entry name" value="tricorn interacting facor f3 domain"/>
    <property type="match status" value="1"/>
</dbReference>
<dbReference type="AlphaFoldDB" id="A0A4Q2RL66"/>
<dbReference type="GO" id="GO:0042277">
    <property type="term" value="F:peptide binding"/>
    <property type="evidence" value="ECO:0007669"/>
    <property type="project" value="TreeGrafter"/>
</dbReference>
<keyword evidence="6" id="KW-0031">Aminopeptidase</keyword>
<dbReference type="InterPro" id="IPR014782">
    <property type="entry name" value="Peptidase_M1_dom"/>
</dbReference>
<organism evidence="17 18">
    <name type="scientific">Nocardioides glacieisoli</name>
    <dbReference type="NCBI Taxonomy" id="1168730"/>
    <lineage>
        <taxon>Bacteria</taxon>
        <taxon>Bacillati</taxon>
        <taxon>Actinomycetota</taxon>
        <taxon>Actinomycetes</taxon>
        <taxon>Propionibacteriales</taxon>
        <taxon>Nocardioidaceae</taxon>
        <taxon>Nocardioides</taxon>
    </lineage>
</organism>
<evidence type="ECO:0000259" key="15">
    <source>
        <dbReference type="Pfam" id="PF01433"/>
    </source>
</evidence>
<evidence type="ECO:0000256" key="2">
    <source>
        <dbReference type="ARBA" id="ARBA00001947"/>
    </source>
</evidence>
<keyword evidence="9" id="KW-0378">Hydrolase</keyword>
<reference evidence="17 18" key="1">
    <citation type="submission" date="2019-01" db="EMBL/GenBank/DDBJ databases">
        <title>Novel species of Nocardioides.</title>
        <authorList>
            <person name="Liu Q."/>
            <person name="Xin Y.-H."/>
        </authorList>
    </citation>
    <scope>NUCLEOTIDE SEQUENCE [LARGE SCALE GENOMIC DNA]</scope>
    <source>
        <strain evidence="17 18">HLT3-15</strain>
    </source>
</reference>
<evidence type="ECO:0000256" key="4">
    <source>
        <dbReference type="ARBA" id="ARBA00012564"/>
    </source>
</evidence>
<dbReference type="Gene3D" id="1.10.390.10">
    <property type="entry name" value="Neutral Protease Domain 2"/>
    <property type="match status" value="1"/>
</dbReference>
<proteinExistence type="inferred from homology"/>
<dbReference type="PANTHER" id="PTHR11533:SF174">
    <property type="entry name" value="PUROMYCIN-SENSITIVE AMINOPEPTIDASE-RELATED"/>
    <property type="match status" value="1"/>
</dbReference>
<dbReference type="InterPro" id="IPR001930">
    <property type="entry name" value="Peptidase_M1"/>
</dbReference>
<dbReference type="CDD" id="cd09603">
    <property type="entry name" value="M1_APN_like"/>
    <property type="match status" value="1"/>
</dbReference>
<evidence type="ECO:0000256" key="5">
    <source>
        <dbReference type="ARBA" id="ARBA00015611"/>
    </source>
</evidence>
<dbReference type="SUPFAM" id="SSF55486">
    <property type="entry name" value="Metalloproteases ('zincins'), catalytic domain"/>
    <property type="match status" value="1"/>
</dbReference>
<dbReference type="GO" id="GO:0070006">
    <property type="term" value="F:metalloaminopeptidase activity"/>
    <property type="evidence" value="ECO:0007669"/>
    <property type="project" value="TreeGrafter"/>
</dbReference>
<keyword evidence="8" id="KW-0479">Metal-binding</keyword>
<accession>A0A4Q2RL66</accession>
<evidence type="ECO:0000256" key="14">
    <source>
        <dbReference type="SAM" id="MobiDB-lite"/>
    </source>
</evidence>
<evidence type="ECO:0000256" key="11">
    <source>
        <dbReference type="ARBA" id="ARBA00023049"/>
    </source>
</evidence>
<evidence type="ECO:0000256" key="1">
    <source>
        <dbReference type="ARBA" id="ARBA00000098"/>
    </source>
</evidence>
<evidence type="ECO:0000256" key="8">
    <source>
        <dbReference type="ARBA" id="ARBA00022723"/>
    </source>
</evidence>
<feature type="region of interest" description="Disordered" evidence="14">
    <location>
        <begin position="36"/>
        <end position="65"/>
    </location>
</feature>
<dbReference type="EMBL" id="SDWS01000007">
    <property type="protein sequence ID" value="RYB89510.1"/>
    <property type="molecule type" value="Genomic_DNA"/>
</dbReference>
<gene>
    <name evidence="17" type="ORF">EUA06_16200</name>
</gene>
<evidence type="ECO:0000259" key="16">
    <source>
        <dbReference type="Pfam" id="PF17900"/>
    </source>
</evidence>
<dbReference type="RefSeq" id="WP_129477656.1">
    <property type="nucleotide sequence ID" value="NZ_SDWS01000007.1"/>
</dbReference>
<sequence>MTADPGSSALAAVVATRLRTRLAVLSLVLVAGCSSTSDPADDELVTPSAAPSSATTDTGAEQGAVAATSAPVISPAVEQDLDSALSTPVEDSVYPAVGDPRIDALLYDLDLDWDPEARRLEASAIVTFRAARTAPRFQLDLGPRLTVGRLALDGEAVDFARRGKDLVVKARIRADQRYELTLDYVGTPEPAQAPTTRSDFSTTGFTITDTGEVWTMQEPYGAYTWYPVNDQPSDKALYDVTVHAPMPWTGISNGRLTELTNDGKTTTSSWQLTEPASSYLVTLAIGDYTHSANTSASGLRVDYWTPRGMATGFDGLQTAAESVDWIEEKLGPYPFDSLGLVVTDSMSAMETQTMVTLGNNDYVLSPQVVAHELVHQWYGDQVSPADWSDVWLNEGMTMLMQWLYEDDFDIRPLRGTIQDARAGDQGLRDDYGPPGAYDPQQFGSSNIYYTPGLMWNELRVALGDDEFFRIARSWLEENDNTSVTREKIFEHWETETGRELSDFFDAWITGPTTPAPGVPKG</sequence>
<evidence type="ECO:0000256" key="12">
    <source>
        <dbReference type="ARBA" id="ARBA00029811"/>
    </source>
</evidence>
<dbReference type="InterPro" id="IPR027268">
    <property type="entry name" value="Peptidase_M4/M1_CTD_sf"/>
</dbReference>
<dbReference type="GO" id="GO:0008270">
    <property type="term" value="F:zinc ion binding"/>
    <property type="evidence" value="ECO:0007669"/>
    <property type="project" value="InterPro"/>
</dbReference>
<dbReference type="PANTHER" id="PTHR11533">
    <property type="entry name" value="PROTEASE M1 ZINC METALLOPROTEASE"/>
    <property type="match status" value="1"/>
</dbReference>
<keyword evidence="18" id="KW-1185">Reference proteome</keyword>
<dbReference type="GO" id="GO:0016285">
    <property type="term" value="F:alanyl aminopeptidase activity"/>
    <property type="evidence" value="ECO:0007669"/>
    <property type="project" value="UniProtKB-EC"/>
</dbReference>
<dbReference type="GO" id="GO:0005737">
    <property type="term" value="C:cytoplasm"/>
    <property type="evidence" value="ECO:0007669"/>
    <property type="project" value="TreeGrafter"/>
</dbReference>
<evidence type="ECO:0000313" key="18">
    <source>
        <dbReference type="Proteomes" id="UP000291838"/>
    </source>
</evidence>
<dbReference type="Pfam" id="PF17900">
    <property type="entry name" value="Peptidase_M1_N"/>
    <property type="match status" value="1"/>
</dbReference>
<dbReference type="EC" id="3.4.11.2" evidence="4"/>
<keyword evidence="7" id="KW-0645">Protease</keyword>
<feature type="domain" description="Aminopeptidase N-like N-terminal" evidence="16">
    <location>
        <begin position="107"/>
        <end position="280"/>
    </location>
</feature>
<dbReference type="GO" id="GO:0043171">
    <property type="term" value="P:peptide catabolic process"/>
    <property type="evidence" value="ECO:0007669"/>
    <property type="project" value="TreeGrafter"/>
</dbReference>
<feature type="domain" description="Peptidase M1 membrane alanine aminopeptidase" evidence="15">
    <location>
        <begin position="316"/>
        <end position="507"/>
    </location>
</feature>
<comment type="catalytic activity">
    <reaction evidence="1">
        <text>Release of an N-terminal amino acid, Xaa-|-Yaa- from a peptide, amide or arylamide. Xaa is preferably Ala, but may be most amino acids including Pro (slow action). When a terminal hydrophobic residue is followed by a prolyl residue, the two may be released as an intact Xaa-Pro dipeptide.</text>
        <dbReference type="EC" id="3.4.11.2"/>
    </reaction>
</comment>